<dbReference type="InterPro" id="IPR038404">
    <property type="entry name" value="TRAP_DctP_sf"/>
</dbReference>
<dbReference type="RefSeq" id="WP_108783571.1">
    <property type="nucleotide sequence ID" value="NZ_OMKW01000004.1"/>
</dbReference>
<dbReference type="Gene3D" id="3.40.190.170">
    <property type="entry name" value="Bacterial extracellular solute-binding protein, family 7"/>
    <property type="match status" value="1"/>
</dbReference>
<evidence type="ECO:0000256" key="1">
    <source>
        <dbReference type="ARBA" id="ARBA00004418"/>
    </source>
</evidence>
<evidence type="ECO:0000313" key="6">
    <source>
        <dbReference type="Proteomes" id="UP000244932"/>
    </source>
</evidence>
<dbReference type="PANTHER" id="PTHR33376">
    <property type="match status" value="1"/>
</dbReference>
<keyword evidence="2 4" id="KW-0732">Signal</keyword>
<evidence type="ECO:0000256" key="4">
    <source>
        <dbReference type="SAM" id="SignalP"/>
    </source>
</evidence>
<organism evidence="5 6">
    <name type="scientific">Pontivivens insulae</name>
    <dbReference type="NCBI Taxonomy" id="1639689"/>
    <lineage>
        <taxon>Bacteria</taxon>
        <taxon>Pseudomonadati</taxon>
        <taxon>Pseudomonadota</taxon>
        <taxon>Alphaproteobacteria</taxon>
        <taxon>Rhodobacterales</taxon>
        <taxon>Paracoccaceae</taxon>
        <taxon>Pontivivens</taxon>
    </lineage>
</organism>
<accession>A0A2R8AF64</accession>
<reference evidence="5 6" key="1">
    <citation type="submission" date="2018-03" db="EMBL/GenBank/DDBJ databases">
        <authorList>
            <person name="Keele B.F."/>
        </authorList>
    </citation>
    <scope>NUCLEOTIDE SEQUENCE [LARGE SCALE GENOMIC DNA]</scope>
    <source>
        <strain evidence="5 6">CeCT 8812</strain>
    </source>
</reference>
<evidence type="ECO:0000256" key="3">
    <source>
        <dbReference type="ARBA" id="ARBA00022764"/>
    </source>
</evidence>
<evidence type="ECO:0000313" key="5">
    <source>
        <dbReference type="EMBL" id="SPF30879.1"/>
    </source>
</evidence>
<comment type="subcellular location">
    <subcellularLocation>
        <location evidence="1">Periplasm</location>
    </subcellularLocation>
</comment>
<dbReference type="AlphaFoldDB" id="A0A2R8AF64"/>
<dbReference type="EMBL" id="OMKW01000004">
    <property type="protein sequence ID" value="SPF30879.1"/>
    <property type="molecule type" value="Genomic_DNA"/>
</dbReference>
<gene>
    <name evidence="5" type="primary">yiaO_3</name>
    <name evidence="5" type="ORF">POI8812_03224</name>
</gene>
<feature type="signal peptide" evidence="4">
    <location>
        <begin position="1"/>
        <end position="21"/>
    </location>
</feature>
<keyword evidence="3" id="KW-0574">Periplasm</keyword>
<dbReference type="OrthoDB" id="9783941at2"/>
<dbReference type="NCBIfam" id="NF037995">
    <property type="entry name" value="TRAP_S1"/>
    <property type="match status" value="1"/>
</dbReference>
<evidence type="ECO:0000256" key="2">
    <source>
        <dbReference type="ARBA" id="ARBA00022729"/>
    </source>
</evidence>
<name>A0A2R8AF64_9RHOB</name>
<dbReference type="InterPro" id="IPR018389">
    <property type="entry name" value="DctP_fam"/>
</dbReference>
<proteinExistence type="predicted"/>
<dbReference type="CDD" id="cd13602">
    <property type="entry name" value="PBP2_TRAP_BpDctp6_7"/>
    <property type="match status" value="1"/>
</dbReference>
<dbReference type="GO" id="GO:0042597">
    <property type="term" value="C:periplasmic space"/>
    <property type="evidence" value="ECO:0007669"/>
    <property type="project" value="UniProtKB-SubCell"/>
</dbReference>
<dbReference type="Proteomes" id="UP000244932">
    <property type="component" value="Unassembled WGS sequence"/>
</dbReference>
<dbReference type="GO" id="GO:0055085">
    <property type="term" value="P:transmembrane transport"/>
    <property type="evidence" value="ECO:0007669"/>
    <property type="project" value="InterPro"/>
</dbReference>
<dbReference type="PANTHER" id="PTHR33376:SF4">
    <property type="entry name" value="SIALIC ACID-BINDING PERIPLASMIC PROTEIN SIAP"/>
    <property type="match status" value="1"/>
</dbReference>
<dbReference type="Pfam" id="PF03480">
    <property type="entry name" value="DctP"/>
    <property type="match status" value="1"/>
</dbReference>
<sequence>MKFPTLLPALFVLTLPNGAFADPLRMATPYADSFFQTQNVREFAENVTELTAGAVSFDIHPGSTLVSHTEIPGAVANGELQAGEFFLSILSGDDAIFGLDSLPFVATDYGSAADLWDEQRPLVQSALRERGLIALYAVPWPPQGLYSRVEISDPAQLDGMAFRTYNATLETLATLMGATPVRVEVADIPEAIARDELDVMLTSASTGVSTQSWDYFPYFYDIQAWLPKNIVVMNAATFDALPPQTQQQVLAAAQEAEDRGRISSMIDAVEAVKVLFDRGVTILTTDTEVMETSDGLSMGPVSPALITAFEQASGDLLAQWADTAGEDAVGVVTRLRGQAGG</sequence>
<feature type="chain" id="PRO_5015315090" evidence="4">
    <location>
        <begin position="22"/>
        <end position="341"/>
    </location>
</feature>
<protein>
    <submittedName>
        <fullName evidence="5">2,3-diketo-L-gulonate-binding periplasmic protein YiaO</fullName>
    </submittedName>
</protein>
<keyword evidence="6" id="KW-1185">Reference proteome</keyword>